<dbReference type="Pfam" id="PF04750">
    <property type="entry name" value="Far-17a_AIG1"/>
    <property type="match status" value="1"/>
</dbReference>
<sequence length="246" mass="27208">MPLNSQQRVAPTNQYPTDATPKIGRIIFHIGSAITMINGFWGLQMMAVSKDFIGSQYGGHFQYLTIQGLFGSIAAMLLSGICDYLPGVQGIKTVKRIFLLFALPIELVISSIYWSIILLSPELMLPPNPALQNTQEPSASDNADPLFRIPLTMDLSMHLVPAVVLLLDFFVLEKKFKPPVSNYGSLLLAGAFGTAYSVWVEHCASINGSFPYPFLTIMTFPQRLMMYSGSVVMAWLVFRGLNALHK</sequence>
<evidence type="ECO:0000256" key="4">
    <source>
        <dbReference type="ARBA" id="ARBA00023136"/>
    </source>
</evidence>
<dbReference type="InterPro" id="IPR006838">
    <property type="entry name" value="ADTRP_AIG1"/>
</dbReference>
<organism evidence="6 7">
    <name type="scientific">Kwoniella shivajii</name>
    <dbReference type="NCBI Taxonomy" id="564305"/>
    <lineage>
        <taxon>Eukaryota</taxon>
        <taxon>Fungi</taxon>
        <taxon>Dikarya</taxon>
        <taxon>Basidiomycota</taxon>
        <taxon>Agaricomycotina</taxon>
        <taxon>Tremellomycetes</taxon>
        <taxon>Tremellales</taxon>
        <taxon>Cryptococcaceae</taxon>
        <taxon>Kwoniella</taxon>
    </lineage>
</organism>
<feature type="transmembrane region" description="Helical" evidence="5">
    <location>
        <begin position="183"/>
        <end position="200"/>
    </location>
</feature>
<name>A0ABZ1CZC3_9TREE</name>
<feature type="transmembrane region" description="Helical" evidence="5">
    <location>
        <begin position="155"/>
        <end position="171"/>
    </location>
</feature>
<proteinExistence type="predicted"/>
<keyword evidence="2 5" id="KW-0812">Transmembrane</keyword>
<protein>
    <recommendedName>
        <fullName evidence="8">FAR-17a/AIG1-like protein</fullName>
    </recommendedName>
</protein>
<dbReference type="PANTHER" id="PTHR10989">
    <property type="entry name" value="ANDROGEN-INDUCED PROTEIN 1-RELATED"/>
    <property type="match status" value="1"/>
</dbReference>
<evidence type="ECO:0000256" key="2">
    <source>
        <dbReference type="ARBA" id="ARBA00022692"/>
    </source>
</evidence>
<accession>A0ABZ1CZC3</accession>
<keyword evidence="7" id="KW-1185">Reference proteome</keyword>
<feature type="transmembrane region" description="Helical" evidence="5">
    <location>
        <begin position="63"/>
        <end position="85"/>
    </location>
</feature>
<dbReference type="PANTHER" id="PTHR10989:SF16">
    <property type="entry name" value="AT02829P-RELATED"/>
    <property type="match status" value="1"/>
</dbReference>
<feature type="transmembrane region" description="Helical" evidence="5">
    <location>
        <begin position="220"/>
        <end position="238"/>
    </location>
</feature>
<keyword evidence="4 5" id="KW-0472">Membrane</keyword>
<keyword evidence="3 5" id="KW-1133">Transmembrane helix</keyword>
<evidence type="ECO:0000256" key="3">
    <source>
        <dbReference type="ARBA" id="ARBA00022989"/>
    </source>
</evidence>
<evidence type="ECO:0000256" key="1">
    <source>
        <dbReference type="ARBA" id="ARBA00004127"/>
    </source>
</evidence>
<evidence type="ECO:0008006" key="8">
    <source>
        <dbReference type="Google" id="ProtNLM"/>
    </source>
</evidence>
<dbReference type="EMBL" id="CP141885">
    <property type="protein sequence ID" value="WRT66975.1"/>
    <property type="molecule type" value="Genomic_DNA"/>
</dbReference>
<dbReference type="Proteomes" id="UP001329825">
    <property type="component" value="Chromosome 5"/>
</dbReference>
<dbReference type="GeneID" id="87956071"/>
<feature type="transmembrane region" description="Helical" evidence="5">
    <location>
        <begin position="26"/>
        <end position="43"/>
    </location>
</feature>
<reference evidence="6 7" key="1">
    <citation type="submission" date="2024-01" db="EMBL/GenBank/DDBJ databases">
        <title>Comparative genomics of Cryptococcus and Kwoniella reveals pathogenesis evolution and contrasting modes of karyotype evolution via chromosome fusion or intercentromeric recombination.</title>
        <authorList>
            <person name="Coelho M.A."/>
            <person name="David-Palma M."/>
            <person name="Shea T."/>
            <person name="Bowers K."/>
            <person name="McGinley-Smith S."/>
            <person name="Mohammad A.W."/>
            <person name="Gnirke A."/>
            <person name="Yurkov A.M."/>
            <person name="Nowrousian M."/>
            <person name="Sun S."/>
            <person name="Cuomo C.A."/>
            <person name="Heitman J."/>
        </authorList>
    </citation>
    <scope>NUCLEOTIDE SEQUENCE [LARGE SCALE GENOMIC DNA]</scope>
    <source>
        <strain evidence="6">CBS 11374</strain>
    </source>
</reference>
<evidence type="ECO:0000256" key="5">
    <source>
        <dbReference type="SAM" id="Phobius"/>
    </source>
</evidence>
<evidence type="ECO:0000313" key="6">
    <source>
        <dbReference type="EMBL" id="WRT66975.1"/>
    </source>
</evidence>
<comment type="subcellular location">
    <subcellularLocation>
        <location evidence="1">Endomembrane system</location>
        <topology evidence="1">Multi-pass membrane protein</topology>
    </subcellularLocation>
</comment>
<dbReference type="RefSeq" id="XP_062791715.1">
    <property type="nucleotide sequence ID" value="XM_062935664.1"/>
</dbReference>
<gene>
    <name evidence="6" type="ORF">IL334_003940</name>
</gene>
<feature type="transmembrane region" description="Helical" evidence="5">
    <location>
        <begin position="97"/>
        <end position="119"/>
    </location>
</feature>
<evidence type="ECO:0000313" key="7">
    <source>
        <dbReference type="Proteomes" id="UP001329825"/>
    </source>
</evidence>